<dbReference type="GO" id="GO:0003677">
    <property type="term" value="F:DNA binding"/>
    <property type="evidence" value="ECO:0007669"/>
    <property type="project" value="UniProtKB-KW"/>
</dbReference>
<feature type="compositionally biased region" description="Basic and acidic residues" evidence="4">
    <location>
        <begin position="34"/>
        <end position="47"/>
    </location>
</feature>
<dbReference type="CDD" id="cd16393">
    <property type="entry name" value="SPO0J_N"/>
    <property type="match status" value="1"/>
</dbReference>
<dbReference type="InterPro" id="IPR050336">
    <property type="entry name" value="Chromosome_partition/occlusion"/>
</dbReference>
<dbReference type="PANTHER" id="PTHR33375:SF1">
    <property type="entry name" value="CHROMOSOME-PARTITIONING PROTEIN PARB-RELATED"/>
    <property type="match status" value="1"/>
</dbReference>
<dbReference type="InterPro" id="IPR041468">
    <property type="entry name" value="HTH_ParB/Spo0J"/>
</dbReference>
<dbReference type="EMBL" id="AJWZ01000147">
    <property type="protein sequence ID" value="EKC77746.1"/>
    <property type="molecule type" value="Genomic_DNA"/>
</dbReference>
<comment type="caution">
    <text evidence="6">The sequence shown here is derived from an EMBL/GenBank/DDBJ whole genome shotgun (WGS) entry which is preliminary data.</text>
</comment>
<evidence type="ECO:0000256" key="2">
    <source>
        <dbReference type="ARBA" id="ARBA00022829"/>
    </source>
</evidence>
<dbReference type="Gene3D" id="3.90.1530.30">
    <property type="match status" value="1"/>
</dbReference>
<dbReference type="CDD" id="cd00093">
    <property type="entry name" value="HTH_XRE"/>
    <property type="match status" value="1"/>
</dbReference>
<keyword evidence="3 6" id="KW-0238">DNA-binding</keyword>
<dbReference type="Pfam" id="PF02195">
    <property type="entry name" value="ParB_N"/>
    <property type="match status" value="1"/>
</dbReference>
<evidence type="ECO:0000259" key="5">
    <source>
        <dbReference type="PROSITE" id="PS50943"/>
    </source>
</evidence>
<dbReference type="Gene3D" id="1.10.10.2830">
    <property type="match status" value="1"/>
</dbReference>
<dbReference type="SUPFAM" id="SSF110849">
    <property type="entry name" value="ParB/Sulfiredoxin"/>
    <property type="match status" value="1"/>
</dbReference>
<evidence type="ECO:0000256" key="3">
    <source>
        <dbReference type="ARBA" id="ARBA00023125"/>
    </source>
</evidence>
<dbReference type="InterPro" id="IPR036086">
    <property type="entry name" value="ParB/Sulfiredoxin_sf"/>
</dbReference>
<evidence type="ECO:0000256" key="1">
    <source>
        <dbReference type="ARBA" id="ARBA00006295"/>
    </source>
</evidence>
<evidence type="ECO:0000313" key="6">
    <source>
        <dbReference type="EMBL" id="EKC77746.1"/>
    </source>
</evidence>
<dbReference type="Pfam" id="PF17762">
    <property type="entry name" value="HTH_ParB"/>
    <property type="match status" value="1"/>
</dbReference>
<dbReference type="InterPro" id="IPR001387">
    <property type="entry name" value="Cro/C1-type_HTH"/>
</dbReference>
<name>K1V1M2_9ZZZZ</name>
<dbReference type="FunFam" id="1.10.10.2830:FF:000001">
    <property type="entry name" value="Chromosome partitioning protein ParB"/>
    <property type="match status" value="1"/>
</dbReference>
<dbReference type="GO" id="GO:0005694">
    <property type="term" value="C:chromosome"/>
    <property type="evidence" value="ECO:0007669"/>
    <property type="project" value="TreeGrafter"/>
</dbReference>
<protein>
    <submittedName>
        <fullName evidence="6">Chromosome segregation DNA-binding protein</fullName>
    </submittedName>
</protein>
<sequence length="195" mass="21281">MAKRKLGGLGKGLDSLFEDLPMTEDASPDLTRLPVREIEPDPDQPRKNFDEDAMAALAESIGENGLLQPIAVRAKKTGPGYVIIAGERRWRAARMAGLDEVPVLIKDVTDEQAAALALIENLQREDLDPIEVAEGCKKLIERYGLTQEEAAKRLGKSRSAITNAMRLLNLPEYVRDQVRTGDISAGHAKALLSLG</sequence>
<proteinExistence type="inferred from homology"/>
<evidence type="ECO:0000256" key="4">
    <source>
        <dbReference type="SAM" id="MobiDB-lite"/>
    </source>
</evidence>
<keyword evidence="2" id="KW-0159">Chromosome partition</keyword>
<gene>
    <name evidence="6" type="ORF">OBE_00211</name>
</gene>
<dbReference type="NCBIfam" id="TIGR00180">
    <property type="entry name" value="parB_part"/>
    <property type="match status" value="1"/>
</dbReference>
<organism evidence="6">
    <name type="scientific">human gut metagenome</name>
    <dbReference type="NCBI Taxonomy" id="408170"/>
    <lineage>
        <taxon>unclassified sequences</taxon>
        <taxon>metagenomes</taxon>
        <taxon>organismal metagenomes</taxon>
    </lineage>
</organism>
<dbReference type="FunFam" id="3.90.1530.30:FF:000001">
    <property type="entry name" value="Chromosome partitioning protein ParB"/>
    <property type="match status" value="1"/>
</dbReference>
<feature type="domain" description="HTH cro/C1-type" evidence="5">
    <location>
        <begin position="137"/>
        <end position="163"/>
    </location>
</feature>
<comment type="similarity">
    <text evidence="1">Belongs to the ParB family.</text>
</comment>
<dbReference type="PANTHER" id="PTHR33375">
    <property type="entry name" value="CHROMOSOME-PARTITIONING PROTEIN PARB-RELATED"/>
    <property type="match status" value="1"/>
</dbReference>
<dbReference type="AlphaFoldDB" id="K1V1M2"/>
<dbReference type="InterPro" id="IPR003115">
    <property type="entry name" value="ParB_N"/>
</dbReference>
<dbReference type="PROSITE" id="PS50943">
    <property type="entry name" value="HTH_CROC1"/>
    <property type="match status" value="1"/>
</dbReference>
<accession>K1V1M2</accession>
<dbReference type="InterPro" id="IPR004437">
    <property type="entry name" value="ParB/RepB/Spo0J"/>
</dbReference>
<feature type="region of interest" description="Disordered" evidence="4">
    <location>
        <begin position="1"/>
        <end position="47"/>
    </location>
</feature>
<dbReference type="GO" id="GO:0007059">
    <property type="term" value="P:chromosome segregation"/>
    <property type="evidence" value="ECO:0007669"/>
    <property type="project" value="UniProtKB-KW"/>
</dbReference>
<reference evidence="6" key="1">
    <citation type="journal article" date="2013" name="Environ. Microbiol.">
        <title>Microbiota from the distal guts of lean and obese adolescents exhibit partial functional redundancy besides clear differences in community structure.</title>
        <authorList>
            <person name="Ferrer M."/>
            <person name="Ruiz A."/>
            <person name="Lanza F."/>
            <person name="Haange S.B."/>
            <person name="Oberbach A."/>
            <person name="Till H."/>
            <person name="Bargiela R."/>
            <person name="Campoy C."/>
            <person name="Segura M.T."/>
            <person name="Richter M."/>
            <person name="von Bergen M."/>
            <person name="Seifert J."/>
            <person name="Suarez A."/>
        </authorList>
    </citation>
    <scope>NUCLEOTIDE SEQUENCE</scope>
</reference>
<feature type="non-terminal residue" evidence="6">
    <location>
        <position position="195"/>
    </location>
</feature>
<dbReference type="SMART" id="SM00470">
    <property type="entry name" value="ParB"/>
    <property type="match status" value="1"/>
</dbReference>